<proteinExistence type="predicted"/>
<dbReference type="Proteomes" id="UP000464495">
    <property type="component" value="Chromosome"/>
</dbReference>
<gene>
    <name evidence="1" type="ORF">GO499_09375</name>
</gene>
<protein>
    <submittedName>
        <fullName evidence="1">Acyl-CoA dehydrogenase</fullName>
    </submittedName>
</protein>
<dbReference type="InterPro" id="IPR037069">
    <property type="entry name" value="AcylCoA_DH/ox_N_sf"/>
</dbReference>
<dbReference type="InterPro" id="IPR009100">
    <property type="entry name" value="AcylCoA_DH/oxidase_NM_dom_sf"/>
</dbReference>
<dbReference type="KEGG" id="amaq:GO499_09375"/>
<dbReference type="GO" id="GO:0016627">
    <property type="term" value="F:oxidoreductase activity, acting on the CH-CH group of donors"/>
    <property type="evidence" value="ECO:0007669"/>
    <property type="project" value="InterPro"/>
</dbReference>
<evidence type="ECO:0000313" key="2">
    <source>
        <dbReference type="Proteomes" id="UP000464495"/>
    </source>
</evidence>
<dbReference type="Gene3D" id="2.40.110.10">
    <property type="entry name" value="Butyryl-CoA Dehydrogenase, subunit A, domain 2"/>
    <property type="match status" value="1"/>
</dbReference>
<dbReference type="RefSeq" id="WP_161861951.1">
    <property type="nucleotide sequence ID" value="NZ_CP046620.1"/>
</dbReference>
<keyword evidence="2" id="KW-1185">Reference proteome</keyword>
<dbReference type="GO" id="GO:0050660">
    <property type="term" value="F:flavin adenine dinucleotide binding"/>
    <property type="evidence" value="ECO:0007669"/>
    <property type="project" value="InterPro"/>
</dbReference>
<dbReference type="SUPFAM" id="SSF56645">
    <property type="entry name" value="Acyl-CoA dehydrogenase NM domain-like"/>
    <property type="match status" value="1"/>
</dbReference>
<dbReference type="EMBL" id="CP046620">
    <property type="protein sequence ID" value="QHQ35390.1"/>
    <property type="molecule type" value="Genomic_DNA"/>
</dbReference>
<reference evidence="1 2" key="1">
    <citation type="submission" date="2019-12" db="EMBL/GenBank/DDBJ databases">
        <title>Complete genome sequence of Algicella marina strain 9Alg 56(T) isolated from the red alga Tichocarpus crinitus.</title>
        <authorList>
            <person name="Kim S.-G."/>
            <person name="Nedashkovskaya O.I."/>
        </authorList>
    </citation>
    <scope>NUCLEOTIDE SEQUENCE [LARGE SCALE GENOMIC DNA]</scope>
    <source>
        <strain evidence="1 2">9Alg 56</strain>
    </source>
</reference>
<accession>A0A6P1T0N4</accession>
<dbReference type="AlphaFoldDB" id="A0A6P1T0N4"/>
<organism evidence="1 2">
    <name type="scientific">Algicella marina</name>
    <dbReference type="NCBI Taxonomy" id="2683284"/>
    <lineage>
        <taxon>Bacteria</taxon>
        <taxon>Pseudomonadati</taxon>
        <taxon>Pseudomonadota</taxon>
        <taxon>Alphaproteobacteria</taxon>
        <taxon>Rhodobacterales</taxon>
        <taxon>Paracoccaceae</taxon>
        <taxon>Algicella</taxon>
    </lineage>
</organism>
<dbReference type="InterPro" id="IPR036250">
    <property type="entry name" value="AcylCo_DH-like_C"/>
</dbReference>
<evidence type="ECO:0000313" key="1">
    <source>
        <dbReference type="EMBL" id="QHQ35390.1"/>
    </source>
</evidence>
<name>A0A6P1T0N4_9RHOB</name>
<dbReference type="Gene3D" id="1.10.540.10">
    <property type="entry name" value="Acyl-CoA dehydrogenase/oxidase, N-terminal domain"/>
    <property type="match status" value="1"/>
</dbReference>
<sequence>MTNAPARETRSLTEAGALKAVAAGVVEADAGHRDLSGDMHRLASSGILDRLCTSAATPAEAQEHATLLRRIGRASLSVGRLAEGHMNALKLLHLYGTPAQVERHSAAARHGAIYGVWGADGDQPVRIDAELDGRVRLAGGKRFASGIGSVSYAVVTATAFDGLRLAIAEVRNPERADATAWDTSGMRATASGSYDFSGVTAEVLGAAGDYLREPHFQGGVWRYAAVQTGGLEALAEEVRRAVSAADTPGEAQLHRIARIASLAHRARLMVDDAAVRIETPGAGPDAVALSLAVREEVELACLEGIALADRALGTRSFAKGHRVELIRRDLGFFLRQADLDGKLRQVGETLLAAEAAIGEIWSE</sequence>
<dbReference type="SUPFAM" id="SSF47203">
    <property type="entry name" value="Acyl-CoA dehydrogenase C-terminal domain-like"/>
    <property type="match status" value="1"/>
</dbReference>
<dbReference type="InterPro" id="IPR046373">
    <property type="entry name" value="Acyl-CoA_Oxase/DH_mid-dom_sf"/>
</dbReference>